<comment type="caution">
    <text evidence="1">The sequence shown here is derived from an EMBL/GenBank/DDBJ whole genome shotgun (WGS) entry which is preliminary data.</text>
</comment>
<accession>A0A937XJJ9</accession>
<evidence type="ECO:0000313" key="1">
    <source>
        <dbReference type="EMBL" id="MBM3332275.1"/>
    </source>
</evidence>
<protein>
    <submittedName>
        <fullName evidence="1">DUF2281 domain-containing protein</fullName>
    </submittedName>
</protein>
<reference evidence="1" key="1">
    <citation type="submission" date="2019-03" db="EMBL/GenBank/DDBJ databases">
        <title>Lake Tanganyika Metagenome-Assembled Genomes (MAGs).</title>
        <authorList>
            <person name="Tran P."/>
        </authorList>
    </citation>
    <scope>NUCLEOTIDE SEQUENCE</scope>
    <source>
        <strain evidence="1">K_DeepCast_150m_m2_040</strain>
    </source>
</reference>
<evidence type="ECO:0000313" key="2">
    <source>
        <dbReference type="Proteomes" id="UP000779900"/>
    </source>
</evidence>
<gene>
    <name evidence="1" type="ORF">FJY68_10595</name>
</gene>
<dbReference type="EMBL" id="VGIR01000072">
    <property type="protein sequence ID" value="MBM3332275.1"/>
    <property type="molecule type" value="Genomic_DNA"/>
</dbReference>
<name>A0A937XJJ9_UNCW3</name>
<organism evidence="1 2">
    <name type="scientific">candidate division WOR-3 bacterium</name>
    <dbReference type="NCBI Taxonomy" id="2052148"/>
    <lineage>
        <taxon>Bacteria</taxon>
        <taxon>Bacteria division WOR-3</taxon>
    </lineage>
</organism>
<proteinExistence type="predicted"/>
<dbReference type="Proteomes" id="UP000779900">
    <property type="component" value="Unassembled WGS sequence"/>
</dbReference>
<dbReference type="AlphaFoldDB" id="A0A937XJJ9"/>
<sequence length="80" mass="8974">MSTLEETVKLMQELPDRLQAEVRDFAEFLATRGGETSAVRDGDWTALSLICAMRGMENEEGPTYSLSDLKETFSRCNPAR</sequence>